<keyword evidence="1" id="KW-0677">Repeat</keyword>
<gene>
    <name evidence="5" type="ORF">XAT740_LOCUS3628</name>
</gene>
<accession>A0A813TUU0</accession>
<dbReference type="FunFam" id="1.10.238.10:FF:000001">
    <property type="entry name" value="Calmodulin 1"/>
    <property type="match status" value="1"/>
</dbReference>
<name>A0A813TUU0_ADIRI</name>
<dbReference type="InterPro" id="IPR002048">
    <property type="entry name" value="EF_hand_dom"/>
</dbReference>
<evidence type="ECO:0000256" key="1">
    <source>
        <dbReference type="ARBA" id="ARBA00022737"/>
    </source>
</evidence>
<feature type="compositionally biased region" description="Polar residues" evidence="3">
    <location>
        <begin position="293"/>
        <end position="310"/>
    </location>
</feature>
<sequence length="470" mass="52447">MSHNKKIRKLSSSQVRELRQAFDLFDTDHSGGISVMELKSALGALGVTVSDQEARQMFSAIDIDKNGRIEFDEFVEVVADSYFKKFSRSEILEAFRRFDHNHDGYIEADELKNILARLGRNFSTDEIRRMIAQVDRDGNGKISIEDKKATTIAKVKDNERKKKKKMKFQRRILPPHSPTYLEMEEYTTPSSSRHSISINGSTSDLSELGSVYCLTTIAKQRSDSLTNLFHMSEESTSLSNLSIASYSLSQHSCENGSYTNPATHLSTSPVILSTPCQQQSTSINHGSDKISRKQYSSSYRSLTEEPSSPITIRRINPNLNNNSSRRSGDSTRHYHFSTNLSGSSSTTSSQKSFPIKTAETVLNTIGINTSAVLNDDLTDKCGLIAHDANDIENNDDNPNNNNIISKSNLHDDNQSFCDSHYVDSSDENDLEMISSRNASSSTSQNGRGLRKTVLNNVDRLLNSGNKQIKL</sequence>
<dbReference type="Pfam" id="PF13499">
    <property type="entry name" value="EF-hand_7"/>
    <property type="match status" value="2"/>
</dbReference>
<dbReference type="PROSITE" id="PS50222">
    <property type="entry name" value="EF_HAND_2"/>
    <property type="match status" value="4"/>
</dbReference>
<dbReference type="Gene3D" id="1.10.238.10">
    <property type="entry name" value="EF-hand"/>
    <property type="match status" value="2"/>
</dbReference>
<feature type="region of interest" description="Disordered" evidence="3">
    <location>
        <begin position="179"/>
        <end position="198"/>
    </location>
</feature>
<dbReference type="PANTHER" id="PTHR23048">
    <property type="entry name" value="MYOSIN LIGHT CHAIN 1, 3"/>
    <property type="match status" value="1"/>
</dbReference>
<dbReference type="InterPro" id="IPR050230">
    <property type="entry name" value="CALM/Myosin/TropC-like"/>
</dbReference>
<dbReference type="InterPro" id="IPR018247">
    <property type="entry name" value="EF_Hand_1_Ca_BS"/>
</dbReference>
<proteinExistence type="predicted"/>
<feature type="compositionally biased region" description="Low complexity" evidence="3">
    <location>
        <begin position="337"/>
        <end position="352"/>
    </location>
</feature>
<feature type="compositionally biased region" description="Low complexity" evidence="3">
    <location>
        <begin position="313"/>
        <end position="325"/>
    </location>
</feature>
<dbReference type="AlphaFoldDB" id="A0A813TUU0"/>
<dbReference type="GO" id="GO:0005509">
    <property type="term" value="F:calcium ion binding"/>
    <property type="evidence" value="ECO:0007669"/>
    <property type="project" value="InterPro"/>
</dbReference>
<comment type="caution">
    <text evidence="5">The sequence shown here is derived from an EMBL/GenBank/DDBJ whole genome shotgun (WGS) entry which is preliminary data.</text>
</comment>
<dbReference type="PROSITE" id="PS00018">
    <property type="entry name" value="EF_HAND_1"/>
    <property type="match status" value="2"/>
</dbReference>
<protein>
    <recommendedName>
        <fullName evidence="4">EF-hand domain-containing protein</fullName>
    </recommendedName>
</protein>
<reference evidence="5" key="1">
    <citation type="submission" date="2021-02" db="EMBL/GenBank/DDBJ databases">
        <authorList>
            <person name="Nowell W R."/>
        </authorList>
    </citation>
    <scope>NUCLEOTIDE SEQUENCE</scope>
</reference>
<dbReference type="InterPro" id="IPR011992">
    <property type="entry name" value="EF-hand-dom_pair"/>
</dbReference>
<feature type="domain" description="EF-hand" evidence="4">
    <location>
        <begin position="86"/>
        <end position="121"/>
    </location>
</feature>
<evidence type="ECO:0000259" key="4">
    <source>
        <dbReference type="PROSITE" id="PS50222"/>
    </source>
</evidence>
<feature type="domain" description="EF-hand" evidence="4">
    <location>
        <begin position="13"/>
        <end position="48"/>
    </location>
</feature>
<feature type="compositionally biased region" description="Polar residues" evidence="3">
    <location>
        <begin position="276"/>
        <end position="285"/>
    </location>
</feature>
<dbReference type="CDD" id="cd00051">
    <property type="entry name" value="EFh"/>
    <property type="match status" value="1"/>
</dbReference>
<keyword evidence="6" id="KW-1185">Reference proteome</keyword>
<evidence type="ECO:0000313" key="6">
    <source>
        <dbReference type="Proteomes" id="UP000663828"/>
    </source>
</evidence>
<dbReference type="SUPFAM" id="SSF47473">
    <property type="entry name" value="EF-hand"/>
    <property type="match status" value="1"/>
</dbReference>
<dbReference type="SMART" id="SM00054">
    <property type="entry name" value="EFh"/>
    <property type="match status" value="4"/>
</dbReference>
<organism evidence="5 6">
    <name type="scientific">Adineta ricciae</name>
    <name type="common">Rotifer</name>
    <dbReference type="NCBI Taxonomy" id="249248"/>
    <lineage>
        <taxon>Eukaryota</taxon>
        <taxon>Metazoa</taxon>
        <taxon>Spiralia</taxon>
        <taxon>Gnathifera</taxon>
        <taxon>Rotifera</taxon>
        <taxon>Eurotatoria</taxon>
        <taxon>Bdelloidea</taxon>
        <taxon>Adinetida</taxon>
        <taxon>Adinetidae</taxon>
        <taxon>Adineta</taxon>
    </lineage>
</organism>
<keyword evidence="2" id="KW-0106">Calcium</keyword>
<evidence type="ECO:0000313" key="5">
    <source>
        <dbReference type="EMBL" id="CAF0814287.1"/>
    </source>
</evidence>
<feature type="domain" description="EF-hand" evidence="4">
    <location>
        <begin position="49"/>
        <end position="84"/>
    </location>
</feature>
<evidence type="ECO:0000256" key="2">
    <source>
        <dbReference type="ARBA" id="ARBA00022837"/>
    </source>
</evidence>
<evidence type="ECO:0000256" key="3">
    <source>
        <dbReference type="SAM" id="MobiDB-lite"/>
    </source>
</evidence>
<feature type="region of interest" description="Disordered" evidence="3">
    <location>
        <begin position="276"/>
        <end position="353"/>
    </location>
</feature>
<dbReference type="Proteomes" id="UP000663828">
    <property type="component" value="Unassembled WGS sequence"/>
</dbReference>
<dbReference type="EMBL" id="CAJNOR010000140">
    <property type="protein sequence ID" value="CAF0814287.1"/>
    <property type="molecule type" value="Genomic_DNA"/>
</dbReference>
<dbReference type="PANTHER" id="PTHR23048:SF0">
    <property type="entry name" value="CALMODULIN LIKE 3"/>
    <property type="match status" value="1"/>
</dbReference>
<feature type="domain" description="EF-hand" evidence="4">
    <location>
        <begin position="122"/>
        <end position="157"/>
    </location>
</feature>
<dbReference type="GO" id="GO:0016460">
    <property type="term" value="C:myosin II complex"/>
    <property type="evidence" value="ECO:0007669"/>
    <property type="project" value="TreeGrafter"/>
</dbReference>